<sequence length="112" mass="12653">MGCAQLPGHRENDERELQILKKSTTIGILLLDGTDDDTMLFKNPKESNPFNGKISLNSLFMPQGEICSNITIKNILQKTKKTKPKQQLKRDEYIKEAPVQSALRGTYSISCR</sequence>
<name>A0A1A9V796_GLOAU</name>
<dbReference type="AlphaFoldDB" id="A0A1A9V796"/>
<dbReference type="EnsemblMetazoa" id="GAUT028185-RA">
    <property type="protein sequence ID" value="GAUT028185-PA"/>
    <property type="gene ID" value="GAUT028185"/>
</dbReference>
<keyword evidence="2" id="KW-1185">Reference proteome</keyword>
<protein>
    <submittedName>
        <fullName evidence="1">Uncharacterized protein</fullName>
    </submittedName>
</protein>
<dbReference type="VEuPathDB" id="VectorBase:GAUT028185"/>
<reference evidence="1" key="1">
    <citation type="submission" date="2020-05" db="UniProtKB">
        <authorList>
            <consortium name="EnsemblMetazoa"/>
        </authorList>
    </citation>
    <scope>IDENTIFICATION</scope>
    <source>
        <strain evidence="1">TTRI</strain>
    </source>
</reference>
<organism evidence="1 2">
    <name type="scientific">Glossina austeni</name>
    <name type="common">Savannah tsetse fly</name>
    <dbReference type="NCBI Taxonomy" id="7395"/>
    <lineage>
        <taxon>Eukaryota</taxon>
        <taxon>Metazoa</taxon>
        <taxon>Ecdysozoa</taxon>
        <taxon>Arthropoda</taxon>
        <taxon>Hexapoda</taxon>
        <taxon>Insecta</taxon>
        <taxon>Pterygota</taxon>
        <taxon>Neoptera</taxon>
        <taxon>Endopterygota</taxon>
        <taxon>Diptera</taxon>
        <taxon>Brachycera</taxon>
        <taxon>Muscomorpha</taxon>
        <taxon>Hippoboscoidea</taxon>
        <taxon>Glossinidae</taxon>
        <taxon>Glossina</taxon>
    </lineage>
</organism>
<evidence type="ECO:0000313" key="2">
    <source>
        <dbReference type="Proteomes" id="UP000078200"/>
    </source>
</evidence>
<proteinExistence type="predicted"/>
<accession>A0A1A9V796</accession>
<evidence type="ECO:0000313" key="1">
    <source>
        <dbReference type="EnsemblMetazoa" id="GAUT028185-PA"/>
    </source>
</evidence>
<dbReference type="Proteomes" id="UP000078200">
    <property type="component" value="Unassembled WGS sequence"/>
</dbReference>